<dbReference type="PANTHER" id="PTHR11890:SF6">
    <property type="entry name" value="INTERLEUKIN-18 RECEPTOR 1"/>
    <property type="match status" value="1"/>
</dbReference>
<accession>A0A8C5MSX1</accession>
<evidence type="ECO:0008006" key="18">
    <source>
        <dbReference type="Google" id="ProtNLM"/>
    </source>
</evidence>
<evidence type="ECO:0000313" key="17">
    <source>
        <dbReference type="Proteomes" id="UP000694569"/>
    </source>
</evidence>
<keyword evidence="11" id="KW-0325">Glycoprotein</keyword>
<keyword evidence="10" id="KW-0675">Receptor</keyword>
<reference evidence="16" key="1">
    <citation type="submission" date="2025-08" db="UniProtKB">
        <authorList>
            <consortium name="Ensembl"/>
        </authorList>
    </citation>
    <scope>IDENTIFICATION</scope>
</reference>
<keyword evidence="8 13" id="KW-0472">Membrane</keyword>
<evidence type="ECO:0000256" key="1">
    <source>
        <dbReference type="ARBA" id="ARBA00004479"/>
    </source>
</evidence>
<reference evidence="16" key="2">
    <citation type="submission" date="2025-09" db="UniProtKB">
        <authorList>
            <consortium name="Ensembl"/>
        </authorList>
    </citation>
    <scope>IDENTIFICATION</scope>
</reference>
<dbReference type="Proteomes" id="UP000694569">
    <property type="component" value="Unplaced"/>
</dbReference>
<sequence length="359" mass="41554">IRQRNLPQKWTHFNCILLHTPNICYLFFLPGNCREISGCAVEDEHYVLKCNLRNNTSIQNILANNEGNITWYKHTNSKSKVNISAEENSRIAVNGDTLEFWPLQLNDSGEYSCTNKSTNVYKCFFLHAERNRDISYNFFKILMTSSAIVSICIVFLVISCIILRIELVLLYRRMTRKDDTVGDGKEYDAYLLFVNSSLDDSEENEFAFKTLPNIMENHFGYKLCIFERDVSPGGAIADEIIRCLEKCRRLIILLSKNQISDKAMYELESGLHKAMVERKIKVVLIDFTLSKEMIVMPDSLQLLADRCRVKWEGEKSYSLKSRFWKKIQYLMPAKPFKHNISFALQVLPITSPPVPRSSI</sequence>
<evidence type="ECO:0000256" key="10">
    <source>
        <dbReference type="ARBA" id="ARBA00023170"/>
    </source>
</evidence>
<dbReference type="Gene3D" id="3.40.50.10140">
    <property type="entry name" value="Toll/interleukin-1 receptor homology (TIR) domain"/>
    <property type="match status" value="1"/>
</dbReference>
<name>A0A8C5MSX1_9ANUR</name>
<evidence type="ECO:0000256" key="11">
    <source>
        <dbReference type="ARBA" id="ARBA00023180"/>
    </source>
</evidence>
<dbReference type="OrthoDB" id="9940746at2759"/>
<keyword evidence="7 13" id="KW-1133">Transmembrane helix</keyword>
<keyword evidence="4" id="KW-0732">Signal</keyword>
<keyword evidence="17" id="KW-1185">Reference proteome</keyword>
<feature type="domain" description="TIR" evidence="14">
    <location>
        <begin position="185"/>
        <end position="331"/>
    </location>
</feature>
<dbReference type="SUPFAM" id="SSF52200">
    <property type="entry name" value="Toll/Interleukin receptor TIR domain"/>
    <property type="match status" value="1"/>
</dbReference>
<dbReference type="InterPro" id="IPR013783">
    <property type="entry name" value="Ig-like_fold"/>
</dbReference>
<dbReference type="SMART" id="SM00255">
    <property type="entry name" value="TIR"/>
    <property type="match status" value="1"/>
</dbReference>
<evidence type="ECO:0000256" key="7">
    <source>
        <dbReference type="ARBA" id="ARBA00022989"/>
    </source>
</evidence>
<dbReference type="InterPro" id="IPR041416">
    <property type="entry name" value="IL-1RAcP-like_ig"/>
</dbReference>
<evidence type="ECO:0000313" key="16">
    <source>
        <dbReference type="Ensembl" id="ENSLLEP00000018482.1"/>
    </source>
</evidence>
<dbReference type="InterPro" id="IPR007110">
    <property type="entry name" value="Ig-like_dom"/>
</dbReference>
<evidence type="ECO:0000256" key="3">
    <source>
        <dbReference type="ARBA" id="ARBA00022692"/>
    </source>
</evidence>
<evidence type="ECO:0000259" key="14">
    <source>
        <dbReference type="PROSITE" id="PS50104"/>
    </source>
</evidence>
<dbReference type="Pfam" id="PF18452">
    <property type="entry name" value="Ig_6"/>
    <property type="match status" value="1"/>
</dbReference>
<dbReference type="Gene3D" id="2.60.40.10">
    <property type="entry name" value="Immunoglobulins"/>
    <property type="match status" value="1"/>
</dbReference>
<dbReference type="FunFam" id="3.40.50.10140:FF:000002">
    <property type="entry name" value="Interleukin 1 receptor accessory protein"/>
    <property type="match status" value="1"/>
</dbReference>
<evidence type="ECO:0000256" key="5">
    <source>
        <dbReference type="ARBA" id="ARBA00022737"/>
    </source>
</evidence>
<dbReference type="GeneTree" id="ENSGT01090000259985"/>
<comment type="subcellular location">
    <subcellularLocation>
        <location evidence="1">Membrane</location>
        <topology evidence="1">Single-pass type I membrane protein</topology>
    </subcellularLocation>
</comment>
<protein>
    <recommendedName>
        <fullName evidence="18">Interleukin 18 receptor 1</fullName>
    </recommendedName>
</protein>
<keyword evidence="6" id="KW-0378">Hydrolase</keyword>
<evidence type="ECO:0000256" key="2">
    <source>
        <dbReference type="ARBA" id="ARBA00009752"/>
    </source>
</evidence>
<feature type="domain" description="Ig-like" evidence="15">
    <location>
        <begin position="21"/>
        <end position="114"/>
    </location>
</feature>
<dbReference type="InterPro" id="IPR015621">
    <property type="entry name" value="IL-1_rcpt_fam"/>
</dbReference>
<evidence type="ECO:0000259" key="15">
    <source>
        <dbReference type="PROSITE" id="PS50835"/>
    </source>
</evidence>
<evidence type="ECO:0000256" key="6">
    <source>
        <dbReference type="ARBA" id="ARBA00022801"/>
    </source>
</evidence>
<proteinExistence type="inferred from homology"/>
<comment type="similarity">
    <text evidence="2">Belongs to the interleukin-1 receptor family.</text>
</comment>
<keyword evidence="3 13" id="KW-0812">Transmembrane</keyword>
<dbReference type="Ensembl" id="ENSLLET00000019208.1">
    <property type="protein sequence ID" value="ENSLLEP00000018482.1"/>
    <property type="gene ID" value="ENSLLEG00000011723.1"/>
</dbReference>
<keyword evidence="5" id="KW-0677">Repeat</keyword>
<feature type="transmembrane region" description="Helical" evidence="13">
    <location>
        <begin position="141"/>
        <end position="167"/>
    </location>
</feature>
<dbReference type="GO" id="GO:0007165">
    <property type="term" value="P:signal transduction"/>
    <property type="evidence" value="ECO:0007669"/>
    <property type="project" value="InterPro"/>
</dbReference>
<keyword evidence="9" id="KW-1015">Disulfide bond</keyword>
<evidence type="ECO:0000256" key="4">
    <source>
        <dbReference type="ARBA" id="ARBA00022729"/>
    </source>
</evidence>
<evidence type="ECO:0000256" key="9">
    <source>
        <dbReference type="ARBA" id="ARBA00023157"/>
    </source>
</evidence>
<dbReference type="InterPro" id="IPR000157">
    <property type="entry name" value="TIR_dom"/>
</dbReference>
<dbReference type="PROSITE" id="PS50104">
    <property type="entry name" value="TIR"/>
    <property type="match status" value="1"/>
</dbReference>
<dbReference type="InterPro" id="IPR036179">
    <property type="entry name" value="Ig-like_dom_sf"/>
</dbReference>
<dbReference type="InterPro" id="IPR035897">
    <property type="entry name" value="Toll_tir_struct_dom_sf"/>
</dbReference>
<dbReference type="GO" id="GO:0016787">
    <property type="term" value="F:hydrolase activity"/>
    <property type="evidence" value="ECO:0007669"/>
    <property type="project" value="UniProtKB-KW"/>
</dbReference>
<dbReference type="PRINTS" id="PR01537">
    <property type="entry name" value="INTRLKN1R1F"/>
</dbReference>
<dbReference type="GO" id="GO:0016020">
    <property type="term" value="C:membrane"/>
    <property type="evidence" value="ECO:0007669"/>
    <property type="project" value="UniProtKB-SubCell"/>
</dbReference>
<organism evidence="16 17">
    <name type="scientific">Leptobrachium leishanense</name>
    <name type="common">Leishan spiny toad</name>
    <dbReference type="NCBI Taxonomy" id="445787"/>
    <lineage>
        <taxon>Eukaryota</taxon>
        <taxon>Metazoa</taxon>
        <taxon>Chordata</taxon>
        <taxon>Craniata</taxon>
        <taxon>Vertebrata</taxon>
        <taxon>Euteleostomi</taxon>
        <taxon>Amphibia</taxon>
        <taxon>Batrachia</taxon>
        <taxon>Anura</taxon>
        <taxon>Pelobatoidea</taxon>
        <taxon>Megophryidae</taxon>
        <taxon>Leptobrachium</taxon>
    </lineage>
</organism>
<evidence type="ECO:0000256" key="12">
    <source>
        <dbReference type="ARBA" id="ARBA00023319"/>
    </source>
</evidence>
<evidence type="ECO:0000256" key="8">
    <source>
        <dbReference type="ARBA" id="ARBA00023136"/>
    </source>
</evidence>
<dbReference type="AlphaFoldDB" id="A0A8C5MSX1"/>
<evidence type="ECO:0000256" key="13">
    <source>
        <dbReference type="SAM" id="Phobius"/>
    </source>
</evidence>
<dbReference type="PANTHER" id="PTHR11890">
    <property type="entry name" value="INTERLEUKIN-1 RECEPTOR FAMILY MEMBER"/>
    <property type="match status" value="1"/>
</dbReference>
<dbReference type="SUPFAM" id="SSF48726">
    <property type="entry name" value="Immunoglobulin"/>
    <property type="match status" value="1"/>
</dbReference>
<dbReference type="Pfam" id="PF01582">
    <property type="entry name" value="TIR"/>
    <property type="match status" value="1"/>
</dbReference>
<dbReference type="PROSITE" id="PS50835">
    <property type="entry name" value="IG_LIKE"/>
    <property type="match status" value="1"/>
</dbReference>
<keyword evidence="12" id="KW-0393">Immunoglobulin domain</keyword>